<gene>
    <name evidence="1" type="ORF">Tco_1057753</name>
</gene>
<comment type="caution">
    <text evidence="1">The sequence shown here is derived from an EMBL/GenBank/DDBJ whole genome shotgun (WGS) entry which is preliminary data.</text>
</comment>
<evidence type="ECO:0000313" key="2">
    <source>
        <dbReference type="Proteomes" id="UP001151760"/>
    </source>
</evidence>
<evidence type="ECO:0000313" key="1">
    <source>
        <dbReference type="EMBL" id="GJT83411.1"/>
    </source>
</evidence>
<sequence length="192" mass="21736">MESDEPRDDNSMDYSDQKELSDEYYTKKFCKMNKEDRRDDDKLRRQVGVSVSLCHVFKSAELEKRVSDPAMAANTFLDHGCLCQIHVAFTNGDTVNDDSLRGWGFGNTCPGLGIPEKMIKERECENEGGVWVWEDSGSYGRGPSPSTEMALFFCFKGDSRKDEIRRRVSRTNKININLVGYPGLAASIPEDQ</sequence>
<proteinExistence type="predicted"/>
<accession>A0ABQ5H784</accession>
<protein>
    <submittedName>
        <fullName evidence="1">Uncharacterized protein</fullName>
    </submittedName>
</protein>
<reference evidence="1" key="2">
    <citation type="submission" date="2022-01" db="EMBL/GenBank/DDBJ databases">
        <authorList>
            <person name="Yamashiro T."/>
            <person name="Shiraishi A."/>
            <person name="Satake H."/>
            <person name="Nakayama K."/>
        </authorList>
    </citation>
    <scope>NUCLEOTIDE SEQUENCE</scope>
</reference>
<reference evidence="1" key="1">
    <citation type="journal article" date="2022" name="Int. J. Mol. Sci.">
        <title>Draft Genome of Tanacetum Coccineum: Genomic Comparison of Closely Related Tanacetum-Family Plants.</title>
        <authorList>
            <person name="Yamashiro T."/>
            <person name="Shiraishi A."/>
            <person name="Nakayama K."/>
            <person name="Satake H."/>
        </authorList>
    </citation>
    <scope>NUCLEOTIDE SEQUENCE</scope>
</reference>
<dbReference type="EMBL" id="BQNB010019260">
    <property type="protein sequence ID" value="GJT83411.1"/>
    <property type="molecule type" value="Genomic_DNA"/>
</dbReference>
<keyword evidence="2" id="KW-1185">Reference proteome</keyword>
<dbReference type="Proteomes" id="UP001151760">
    <property type="component" value="Unassembled WGS sequence"/>
</dbReference>
<organism evidence="1 2">
    <name type="scientific">Tanacetum coccineum</name>
    <dbReference type="NCBI Taxonomy" id="301880"/>
    <lineage>
        <taxon>Eukaryota</taxon>
        <taxon>Viridiplantae</taxon>
        <taxon>Streptophyta</taxon>
        <taxon>Embryophyta</taxon>
        <taxon>Tracheophyta</taxon>
        <taxon>Spermatophyta</taxon>
        <taxon>Magnoliopsida</taxon>
        <taxon>eudicotyledons</taxon>
        <taxon>Gunneridae</taxon>
        <taxon>Pentapetalae</taxon>
        <taxon>asterids</taxon>
        <taxon>campanulids</taxon>
        <taxon>Asterales</taxon>
        <taxon>Asteraceae</taxon>
        <taxon>Asteroideae</taxon>
        <taxon>Anthemideae</taxon>
        <taxon>Anthemidinae</taxon>
        <taxon>Tanacetum</taxon>
    </lineage>
</organism>
<name>A0ABQ5H784_9ASTR</name>